<dbReference type="OrthoDB" id="4737394at2759"/>
<feature type="region of interest" description="Disordered" evidence="1">
    <location>
        <begin position="1"/>
        <end position="26"/>
    </location>
</feature>
<reference evidence="3 4" key="1">
    <citation type="submission" date="2016-04" db="EMBL/GenBank/DDBJ databases">
        <title>A degradative enzymes factory behind the ericoid mycorrhizal symbiosis.</title>
        <authorList>
            <consortium name="DOE Joint Genome Institute"/>
            <person name="Martino E."/>
            <person name="Morin E."/>
            <person name="Grelet G."/>
            <person name="Kuo A."/>
            <person name="Kohler A."/>
            <person name="Daghino S."/>
            <person name="Barry K."/>
            <person name="Choi C."/>
            <person name="Cichocki N."/>
            <person name="Clum A."/>
            <person name="Copeland A."/>
            <person name="Hainaut M."/>
            <person name="Haridas S."/>
            <person name="Labutti K."/>
            <person name="Lindquist E."/>
            <person name="Lipzen A."/>
            <person name="Khouja H.-R."/>
            <person name="Murat C."/>
            <person name="Ohm R."/>
            <person name="Olson A."/>
            <person name="Spatafora J."/>
            <person name="Veneault-Fourrey C."/>
            <person name="Henrissat B."/>
            <person name="Grigoriev I."/>
            <person name="Martin F."/>
            <person name="Perotto S."/>
        </authorList>
    </citation>
    <scope>NUCLEOTIDE SEQUENCE [LARGE SCALE GENOMIC DNA]</scope>
    <source>
        <strain evidence="3 4">F</strain>
    </source>
</reference>
<dbReference type="Pfam" id="PF20150">
    <property type="entry name" value="2EXR"/>
    <property type="match status" value="1"/>
</dbReference>
<dbReference type="InterPro" id="IPR045518">
    <property type="entry name" value="2EXR"/>
</dbReference>
<evidence type="ECO:0000313" key="4">
    <source>
        <dbReference type="Proteomes" id="UP000235786"/>
    </source>
</evidence>
<dbReference type="AlphaFoldDB" id="A0A2J6R413"/>
<gene>
    <name evidence="3" type="ORF">L207DRAFT_639397</name>
</gene>
<sequence length="348" mass="38598">MASQLSMPSTIVEADDNTAPEPSPSLDSRAIAEASIDTTPLVSPSLDRHSIAEGDIDANLNPSSSPFVDSTLDTFTLFPKLPLEIQLNIWKMSLPGPRVIKVKVFAANSLYDPNYTKELESTDTSPQDCPEYYLLHSPAQRRIEIQKATQNLVLSTSVKSPGSLFACHNSRSEALKKYTRCAQLQSGRETRFDPIEDTVLISHTASFALPPLPYMTADANHCPDYGSRFSGIQNLAISYFDFMVGGDRDMQALLSQFQSLKSLVLLLNDPQLPETGSYVQSDDDLLFRSFQGEYPAIIQQALGRLQRKLEAAKNEWKAYLTKNSNTSQSSLMDVEFTFGYIPSSDLLY</sequence>
<protein>
    <recommendedName>
        <fullName evidence="2">2EXR domain-containing protein</fullName>
    </recommendedName>
</protein>
<feature type="domain" description="2EXR" evidence="2">
    <location>
        <begin position="75"/>
        <end position="199"/>
    </location>
</feature>
<organism evidence="3 4">
    <name type="scientific">Hyaloscypha variabilis (strain UAMH 11265 / GT02V1 / F)</name>
    <name type="common">Meliniomyces variabilis</name>
    <dbReference type="NCBI Taxonomy" id="1149755"/>
    <lineage>
        <taxon>Eukaryota</taxon>
        <taxon>Fungi</taxon>
        <taxon>Dikarya</taxon>
        <taxon>Ascomycota</taxon>
        <taxon>Pezizomycotina</taxon>
        <taxon>Leotiomycetes</taxon>
        <taxon>Helotiales</taxon>
        <taxon>Hyaloscyphaceae</taxon>
        <taxon>Hyaloscypha</taxon>
        <taxon>Hyaloscypha variabilis</taxon>
    </lineage>
</organism>
<evidence type="ECO:0000313" key="3">
    <source>
        <dbReference type="EMBL" id="PMD33235.1"/>
    </source>
</evidence>
<evidence type="ECO:0000256" key="1">
    <source>
        <dbReference type="SAM" id="MobiDB-lite"/>
    </source>
</evidence>
<dbReference type="PANTHER" id="PTHR35910">
    <property type="entry name" value="2EXR DOMAIN-CONTAINING PROTEIN"/>
    <property type="match status" value="1"/>
</dbReference>
<name>A0A2J6R413_HYAVF</name>
<dbReference type="PANTHER" id="PTHR35910:SF6">
    <property type="entry name" value="2EXR DOMAIN-CONTAINING PROTEIN"/>
    <property type="match status" value="1"/>
</dbReference>
<proteinExistence type="predicted"/>
<keyword evidence="4" id="KW-1185">Reference proteome</keyword>
<dbReference type="EMBL" id="KZ613956">
    <property type="protein sequence ID" value="PMD33235.1"/>
    <property type="molecule type" value="Genomic_DNA"/>
</dbReference>
<dbReference type="Proteomes" id="UP000235786">
    <property type="component" value="Unassembled WGS sequence"/>
</dbReference>
<evidence type="ECO:0000259" key="2">
    <source>
        <dbReference type="Pfam" id="PF20150"/>
    </source>
</evidence>
<accession>A0A2J6R413</accession>